<gene>
    <name evidence="2" type="ORF">ACFSCY_30320</name>
</gene>
<dbReference type="Proteomes" id="UP001597145">
    <property type="component" value="Unassembled WGS sequence"/>
</dbReference>
<sequence>MWDATVWAAMTWLKLTALLAVAVGVCWLVFGAGSGGFVLAVIVAAVVELYLTRQLAREWAYEAAMRWWWSP</sequence>
<name>A0ABW4FT78_9PSEU</name>
<organism evidence="2 3">
    <name type="scientific">Pseudonocardia aurantiaca</name>
    <dbReference type="NCBI Taxonomy" id="75290"/>
    <lineage>
        <taxon>Bacteria</taxon>
        <taxon>Bacillati</taxon>
        <taxon>Actinomycetota</taxon>
        <taxon>Actinomycetes</taxon>
        <taxon>Pseudonocardiales</taxon>
        <taxon>Pseudonocardiaceae</taxon>
        <taxon>Pseudonocardia</taxon>
    </lineage>
</organism>
<evidence type="ECO:0000313" key="2">
    <source>
        <dbReference type="EMBL" id="MFD1533724.1"/>
    </source>
</evidence>
<feature type="transmembrane region" description="Helical" evidence="1">
    <location>
        <begin position="36"/>
        <end position="56"/>
    </location>
</feature>
<keyword evidence="1" id="KW-1133">Transmembrane helix</keyword>
<evidence type="ECO:0000313" key="3">
    <source>
        <dbReference type="Proteomes" id="UP001597145"/>
    </source>
</evidence>
<dbReference type="RefSeq" id="WP_343979288.1">
    <property type="nucleotide sequence ID" value="NZ_BAAAJG010000011.1"/>
</dbReference>
<keyword evidence="3" id="KW-1185">Reference proteome</keyword>
<keyword evidence="1" id="KW-0472">Membrane</keyword>
<evidence type="ECO:0000256" key="1">
    <source>
        <dbReference type="SAM" id="Phobius"/>
    </source>
</evidence>
<accession>A0ABW4FT78</accession>
<keyword evidence="1" id="KW-0812">Transmembrane</keyword>
<dbReference type="EMBL" id="JBHUCP010000026">
    <property type="protein sequence ID" value="MFD1533724.1"/>
    <property type="molecule type" value="Genomic_DNA"/>
</dbReference>
<proteinExistence type="predicted"/>
<comment type="caution">
    <text evidence="2">The sequence shown here is derived from an EMBL/GenBank/DDBJ whole genome shotgun (WGS) entry which is preliminary data.</text>
</comment>
<reference evidence="3" key="1">
    <citation type="journal article" date="2019" name="Int. J. Syst. Evol. Microbiol.">
        <title>The Global Catalogue of Microorganisms (GCM) 10K type strain sequencing project: providing services to taxonomists for standard genome sequencing and annotation.</title>
        <authorList>
            <consortium name="The Broad Institute Genomics Platform"/>
            <consortium name="The Broad Institute Genome Sequencing Center for Infectious Disease"/>
            <person name="Wu L."/>
            <person name="Ma J."/>
        </authorList>
    </citation>
    <scope>NUCLEOTIDE SEQUENCE [LARGE SCALE GENOMIC DNA]</scope>
    <source>
        <strain evidence="3">JCM 12165</strain>
    </source>
</reference>
<protein>
    <submittedName>
        <fullName evidence="2">Uncharacterized protein</fullName>
    </submittedName>
</protein>